<accession>A0A382DEH5</accession>
<gene>
    <name evidence="2" type="ORF">METZ01_LOCUS188945</name>
</gene>
<sequence>HQISIAEKTEAERRTRDGDHETERIEQEIERKERLELGEETSADRREVKLQEEKRIERVEQEVKRREQVEHNASQ</sequence>
<feature type="compositionally biased region" description="Basic and acidic residues" evidence="1">
    <location>
        <begin position="7"/>
        <end position="48"/>
    </location>
</feature>
<evidence type="ECO:0000313" key="2">
    <source>
        <dbReference type="EMBL" id="SVB36091.1"/>
    </source>
</evidence>
<dbReference type="EMBL" id="UINC01038702">
    <property type="protein sequence ID" value="SVB36091.1"/>
    <property type="molecule type" value="Genomic_DNA"/>
</dbReference>
<organism evidence="2">
    <name type="scientific">marine metagenome</name>
    <dbReference type="NCBI Taxonomy" id="408172"/>
    <lineage>
        <taxon>unclassified sequences</taxon>
        <taxon>metagenomes</taxon>
        <taxon>ecological metagenomes</taxon>
    </lineage>
</organism>
<proteinExistence type="predicted"/>
<feature type="region of interest" description="Disordered" evidence="1">
    <location>
        <begin position="1"/>
        <end position="48"/>
    </location>
</feature>
<reference evidence="2" key="1">
    <citation type="submission" date="2018-05" db="EMBL/GenBank/DDBJ databases">
        <authorList>
            <person name="Lanie J.A."/>
            <person name="Ng W.-L."/>
            <person name="Kazmierczak K.M."/>
            <person name="Andrzejewski T.M."/>
            <person name="Davidsen T.M."/>
            <person name="Wayne K.J."/>
            <person name="Tettelin H."/>
            <person name="Glass J.I."/>
            <person name="Rusch D."/>
            <person name="Podicherti R."/>
            <person name="Tsui H.-C.T."/>
            <person name="Winkler M.E."/>
        </authorList>
    </citation>
    <scope>NUCLEOTIDE SEQUENCE</scope>
</reference>
<evidence type="ECO:0000256" key="1">
    <source>
        <dbReference type="SAM" id="MobiDB-lite"/>
    </source>
</evidence>
<feature type="non-terminal residue" evidence="2">
    <location>
        <position position="1"/>
    </location>
</feature>
<dbReference type="AlphaFoldDB" id="A0A382DEH5"/>
<name>A0A382DEH5_9ZZZZ</name>
<protein>
    <submittedName>
        <fullName evidence="2">Uncharacterized protein</fullName>
    </submittedName>
</protein>